<dbReference type="EMBL" id="JAYKXP010000060">
    <property type="protein sequence ID" value="KAK7033672.1"/>
    <property type="molecule type" value="Genomic_DNA"/>
</dbReference>
<feature type="compositionally biased region" description="Polar residues" evidence="2">
    <location>
        <begin position="653"/>
        <end position="662"/>
    </location>
</feature>
<proteinExistence type="predicted"/>
<dbReference type="InterPro" id="IPR027417">
    <property type="entry name" value="P-loop_NTPase"/>
</dbReference>
<gene>
    <name evidence="4" type="ORF">VNI00_012672</name>
</gene>
<dbReference type="PROSITE" id="PS50837">
    <property type="entry name" value="NACHT"/>
    <property type="match status" value="1"/>
</dbReference>
<comment type="caution">
    <text evidence="4">The sequence shown here is derived from an EMBL/GenBank/DDBJ whole genome shotgun (WGS) entry which is preliminary data.</text>
</comment>
<feature type="compositionally biased region" description="Low complexity" evidence="2">
    <location>
        <begin position="663"/>
        <end position="676"/>
    </location>
</feature>
<keyword evidence="5" id="KW-1185">Reference proteome</keyword>
<evidence type="ECO:0000256" key="2">
    <source>
        <dbReference type="SAM" id="MobiDB-lite"/>
    </source>
</evidence>
<dbReference type="Gene3D" id="3.40.50.300">
    <property type="entry name" value="P-loop containing nucleotide triphosphate hydrolases"/>
    <property type="match status" value="1"/>
</dbReference>
<dbReference type="SUPFAM" id="SSF52540">
    <property type="entry name" value="P-loop containing nucleoside triphosphate hydrolases"/>
    <property type="match status" value="1"/>
</dbReference>
<protein>
    <recommendedName>
        <fullName evidence="3">NACHT domain-containing protein</fullName>
    </recommendedName>
</protein>
<evidence type="ECO:0000256" key="1">
    <source>
        <dbReference type="ARBA" id="ARBA00022737"/>
    </source>
</evidence>
<accession>A0AAW0C5K7</accession>
<evidence type="ECO:0000259" key="3">
    <source>
        <dbReference type="PROSITE" id="PS50837"/>
    </source>
</evidence>
<feature type="region of interest" description="Disordered" evidence="2">
    <location>
        <begin position="1061"/>
        <end position="1091"/>
    </location>
</feature>
<feature type="compositionally biased region" description="Polar residues" evidence="2">
    <location>
        <begin position="799"/>
        <end position="815"/>
    </location>
</feature>
<dbReference type="PANTHER" id="PTHR10039:SF14">
    <property type="entry name" value="NACHT DOMAIN-CONTAINING PROTEIN"/>
    <property type="match status" value="1"/>
</dbReference>
<dbReference type="InterPro" id="IPR007111">
    <property type="entry name" value="NACHT_NTPase"/>
</dbReference>
<name>A0AAW0C5K7_9AGAR</name>
<dbReference type="Proteomes" id="UP001383192">
    <property type="component" value="Unassembled WGS sequence"/>
</dbReference>
<sequence length="1091" mass="123231">MLDDLSDWVEDKSRHTPVFWLYGTAGIGKSAIAQHIAEKYADNRLGAAFFFSRNDSTRDNLDPFVASIAYQLCKAKSLLNTGLRRAIMDAIRADPNVFETSCENQLQQLILEPCLRVQPALQGDLPFLLIVDGLDECVDHAAQERVLGIIRTLLASPTASMWSILICSRPEPQISDAFDHWSFGGISVSFDMNTLDTLNRDIEKYFTDQFLFLRTKYRSALRHESPLWPGDHVINDLVRRADRQIIFAVTVIKYIDNRDELPQDRLDRVLRIRTEGDSDSPYSTLDTLYFHILSTCRRWEKVRPILRLLVTPHTIVYDGYFLQRQNKFDLAWRSCTMIALLLNLKQGEVGTLLVRLHSVLQISDDINEQDVYIAHASFKEFLIDPSRSGQFYAPEISRSEYCDYLATFSLRTLSGAAQYYPPYRSRHQPFAEAWLAWCRKVKSPDERLRFSLKGWKLSMDVDHPSPPLLAELSKSDPFPIVTLMLFHRGDHKGALDLKDIIRWGRSRPGDPRIYRFIERWNPLSEQFCVAFRPGTSANEVFWLSFDIEYASWSCCWLGLLQCGILRRYTSLVMVSAWADNILLLPAGSSSSSMTVPEDWTVVPLERSNAEVFSRLCEPPIREGDLIHFSALVNERLEIIRELPIDRTARATFSFTDNPEPQQSDSHSSLSTHSSESVEVEGLEHVASSPVVTQAVLESRQRASDDALYPSSFSFGQPQPSPIPLLAPNLESPTFVHSLPYQQGPFPSASFQPLQGTPYVQYITDLYPHEWDVQLVSQDGYQRSNSPSPGYGWSHRHNDNGGNVNSRTSPYGTSPPFTWAPDNHASPVVALNEPQPQVHIPATEQVHSQEIPPASNVVVIDDKGKGRKVTIGSIVVEDYKGEVDITIKITDRNTAAGPSTKNKDRGQFKSKPKGSKSGGVSNPGRVEVGVNVNAAQNEQRGASREHNGTVLPSAMARNELTRPLDLTARHFEPQQKNLPSKPSQEKHATSHSSPSQQSDRHPQRKISRLPIRRGYWNRKGDHLTDTGYIVYAPPGQQYPPELAEYPMEDYKDPIGQIAPWVKRPELPDSLPRKGRPAVRPYESAPMREGRVS</sequence>
<keyword evidence="1" id="KW-0677">Repeat</keyword>
<dbReference type="AlphaFoldDB" id="A0AAW0C5K7"/>
<dbReference type="InterPro" id="IPR056884">
    <property type="entry name" value="NPHP3-like_N"/>
</dbReference>
<feature type="region of interest" description="Disordered" evidence="2">
    <location>
        <begin position="972"/>
        <end position="1009"/>
    </location>
</feature>
<evidence type="ECO:0000313" key="4">
    <source>
        <dbReference type="EMBL" id="KAK7033672.1"/>
    </source>
</evidence>
<evidence type="ECO:0000313" key="5">
    <source>
        <dbReference type="Proteomes" id="UP001383192"/>
    </source>
</evidence>
<dbReference type="PANTHER" id="PTHR10039">
    <property type="entry name" value="AMELOGENIN"/>
    <property type="match status" value="1"/>
</dbReference>
<feature type="region of interest" description="Disordered" evidence="2">
    <location>
        <begin position="779"/>
        <end position="826"/>
    </location>
</feature>
<dbReference type="Pfam" id="PF24883">
    <property type="entry name" value="NPHP3_N"/>
    <property type="match status" value="1"/>
</dbReference>
<reference evidence="4 5" key="1">
    <citation type="submission" date="2024-01" db="EMBL/GenBank/DDBJ databases">
        <title>A draft genome for a cacao thread blight-causing isolate of Paramarasmius palmivorus.</title>
        <authorList>
            <person name="Baruah I.K."/>
            <person name="Bukari Y."/>
            <person name="Amoako-Attah I."/>
            <person name="Meinhardt L.W."/>
            <person name="Bailey B.A."/>
            <person name="Cohen S.P."/>
        </authorList>
    </citation>
    <scope>NUCLEOTIDE SEQUENCE [LARGE SCALE GENOMIC DNA]</scope>
    <source>
        <strain evidence="4 5">GH-12</strain>
    </source>
</reference>
<organism evidence="4 5">
    <name type="scientific">Paramarasmius palmivorus</name>
    <dbReference type="NCBI Taxonomy" id="297713"/>
    <lineage>
        <taxon>Eukaryota</taxon>
        <taxon>Fungi</taxon>
        <taxon>Dikarya</taxon>
        <taxon>Basidiomycota</taxon>
        <taxon>Agaricomycotina</taxon>
        <taxon>Agaricomycetes</taxon>
        <taxon>Agaricomycetidae</taxon>
        <taxon>Agaricales</taxon>
        <taxon>Marasmiineae</taxon>
        <taxon>Marasmiaceae</taxon>
        <taxon>Paramarasmius</taxon>
    </lineage>
</organism>
<feature type="region of interest" description="Disordered" evidence="2">
    <location>
        <begin position="893"/>
        <end position="955"/>
    </location>
</feature>
<feature type="region of interest" description="Disordered" evidence="2">
    <location>
        <begin position="653"/>
        <end position="681"/>
    </location>
</feature>
<feature type="domain" description="NACHT" evidence="3">
    <location>
        <begin position="17"/>
        <end position="170"/>
    </location>
</feature>